<evidence type="ECO:0000256" key="1">
    <source>
        <dbReference type="ARBA" id="ARBA00022475"/>
    </source>
</evidence>
<dbReference type="PROSITE" id="PS51257">
    <property type="entry name" value="PROKAR_LIPOPROTEIN"/>
    <property type="match status" value="1"/>
</dbReference>
<dbReference type="InterPro" id="IPR006059">
    <property type="entry name" value="SBP"/>
</dbReference>
<dbReference type="RefSeq" id="WP_106589397.1">
    <property type="nucleotide sequence ID" value="NZ_PYAV01000011.1"/>
</dbReference>
<keyword evidence="3" id="KW-0472">Membrane</keyword>
<accession>A0A2P8HAL0</accession>
<evidence type="ECO:0000313" key="6">
    <source>
        <dbReference type="EMBL" id="PSL43257.1"/>
    </source>
</evidence>
<dbReference type="Gene3D" id="3.40.190.10">
    <property type="entry name" value="Periplasmic binding protein-like II"/>
    <property type="match status" value="2"/>
</dbReference>
<evidence type="ECO:0000313" key="7">
    <source>
        <dbReference type="Proteomes" id="UP000242310"/>
    </source>
</evidence>
<evidence type="ECO:0000256" key="3">
    <source>
        <dbReference type="ARBA" id="ARBA00023136"/>
    </source>
</evidence>
<dbReference type="Proteomes" id="UP000242310">
    <property type="component" value="Unassembled WGS sequence"/>
</dbReference>
<dbReference type="PANTHER" id="PTHR43649:SF33">
    <property type="entry name" value="POLYGALACTURONAN_RHAMNOGALACTURONAN-BINDING PROTEIN YTCQ"/>
    <property type="match status" value="1"/>
</dbReference>
<keyword evidence="7" id="KW-1185">Reference proteome</keyword>
<dbReference type="PANTHER" id="PTHR43649">
    <property type="entry name" value="ARABINOSE-BINDING PROTEIN-RELATED"/>
    <property type="match status" value="1"/>
</dbReference>
<evidence type="ECO:0000256" key="4">
    <source>
        <dbReference type="ARBA" id="ARBA00023139"/>
    </source>
</evidence>
<protein>
    <submittedName>
        <fullName evidence="6">Raffinose/stachyose/melibiose transport system substrate-binding protein</fullName>
    </submittedName>
</protein>
<dbReference type="InterPro" id="IPR050490">
    <property type="entry name" value="Bact_solute-bd_prot1"/>
</dbReference>
<dbReference type="SUPFAM" id="SSF53850">
    <property type="entry name" value="Periplasmic binding protein-like II"/>
    <property type="match status" value="1"/>
</dbReference>
<dbReference type="AlphaFoldDB" id="A0A2P8HAL0"/>
<evidence type="ECO:0000256" key="2">
    <source>
        <dbReference type="ARBA" id="ARBA00022729"/>
    </source>
</evidence>
<keyword evidence="5" id="KW-0449">Lipoprotein</keyword>
<dbReference type="EMBL" id="PYAV01000011">
    <property type="protein sequence ID" value="PSL43257.1"/>
    <property type="molecule type" value="Genomic_DNA"/>
</dbReference>
<dbReference type="Pfam" id="PF01547">
    <property type="entry name" value="SBP_bac_1"/>
    <property type="match status" value="1"/>
</dbReference>
<keyword evidence="4" id="KW-0564">Palmitate</keyword>
<dbReference type="OrthoDB" id="9763054at2"/>
<sequence length="436" mass="48994">MGSMKKFNGWLLLGSAGMILTACNGDDEAAEGTDDGEDTNGDVVDVEIFQGKVEFRDQFIELSELYEEENPNVNIEFSAVGGGTDYFSTLRSRFSSGDEPDVFSLAGPSELNDYEDNVLDLSDHPAVDEAIDGTLEGATDGDGNIRGIPFQQEGYGLLYNKRMFDEAGIDADEILTYEDLEEAVETLDDQKDELGIDGVFALPGAEAWVMGDHLANTYLSPEFNGDMMEAYESDTVDFERADEMERMLMLQNDYSIEPVLNMDYSQQVEEYFSLERTAMIQQGDWVHPTLEQMDPEFANEHVGVLPLPVEDYEGHIPVDVPNYWAINEGAEDDVIEEAEAFFEWMYTDEEGIAAVQDKLDMIPAHEGFDVDEIDAPIQQEIYEYVLEENTLGWIFTGYPQGWGTDFGAHVQEYLSGGRDWDDVIEAGQEEWEQSRE</sequence>
<name>A0A2P8HAL0_9BACI</name>
<keyword evidence="1" id="KW-1003">Cell membrane</keyword>
<comment type="caution">
    <text evidence="6">The sequence shown here is derived from an EMBL/GenBank/DDBJ whole genome shotgun (WGS) entry which is preliminary data.</text>
</comment>
<evidence type="ECO:0000256" key="5">
    <source>
        <dbReference type="ARBA" id="ARBA00023288"/>
    </source>
</evidence>
<proteinExistence type="predicted"/>
<keyword evidence="2" id="KW-0732">Signal</keyword>
<gene>
    <name evidence="6" type="ORF">B0H94_11182</name>
</gene>
<reference evidence="6 7" key="1">
    <citation type="submission" date="2018-03" db="EMBL/GenBank/DDBJ databases">
        <title>Genomic Encyclopedia of Type Strains, Phase III (KMG-III): the genomes of soil and plant-associated and newly described type strains.</title>
        <authorList>
            <person name="Whitman W."/>
        </authorList>
    </citation>
    <scope>NUCLEOTIDE SEQUENCE [LARGE SCALE GENOMIC DNA]</scope>
    <source>
        <strain evidence="6 7">CGMCC 1.07653</strain>
    </source>
</reference>
<organism evidence="6 7">
    <name type="scientific">Salsuginibacillus halophilus</name>
    <dbReference type="NCBI Taxonomy" id="517424"/>
    <lineage>
        <taxon>Bacteria</taxon>
        <taxon>Bacillati</taxon>
        <taxon>Bacillota</taxon>
        <taxon>Bacilli</taxon>
        <taxon>Bacillales</taxon>
        <taxon>Bacillaceae</taxon>
        <taxon>Salsuginibacillus</taxon>
    </lineage>
</organism>